<gene>
    <name evidence="1" type="ORF">SAMN04488494_2214</name>
</gene>
<dbReference type="EMBL" id="FRCJ01000004">
    <property type="protein sequence ID" value="SHM58133.1"/>
    <property type="molecule type" value="Genomic_DNA"/>
</dbReference>
<name>A0A1M7JZI9_XYLRU</name>
<reference evidence="1 2" key="1">
    <citation type="submission" date="2016-11" db="EMBL/GenBank/DDBJ databases">
        <authorList>
            <person name="Jaros S."/>
            <person name="Januszkiewicz K."/>
            <person name="Wedrychowicz H."/>
        </authorList>
    </citation>
    <scope>NUCLEOTIDE SEQUENCE [LARGE SCALE GENOMIC DNA]</scope>
    <source>
        <strain evidence="1 2">BPI-34</strain>
    </source>
</reference>
<dbReference type="AlphaFoldDB" id="A0A1M7JZI9"/>
<dbReference type="OrthoDB" id="1070954at2"/>
<evidence type="ECO:0000313" key="1">
    <source>
        <dbReference type="EMBL" id="SHM58133.1"/>
    </source>
</evidence>
<protein>
    <submittedName>
        <fullName evidence="1">Uncharacterized protein</fullName>
    </submittedName>
</protein>
<proteinExistence type="predicted"/>
<evidence type="ECO:0000313" key="2">
    <source>
        <dbReference type="Proteomes" id="UP000184280"/>
    </source>
</evidence>
<dbReference type="Proteomes" id="UP000184280">
    <property type="component" value="Unassembled WGS sequence"/>
</dbReference>
<sequence length="220" mass="25966">MRNEQEVQYIWHDGVRIREDQLVNMAMGAGSYALAEHYVCSLLAHGCAHGLAYLINKANEIRDFYQVRKYPVPNMDEDKVSPSSKYRCSVEDQIRKKYRCMTPDERTSLLRSCLGELRANYPKLFRFKNQWQGIYFVIHDRLDASLTQCDFIGMAKKSTPSGWPARIAISGNEFKNLRRDFQIEDYDELYYEMDYNPHRTLCDTFWEVIKEWICGKNVED</sequence>
<dbReference type="RefSeq" id="WP_073045491.1">
    <property type="nucleotide sequence ID" value="NZ_FRCJ01000004.1"/>
</dbReference>
<organism evidence="1 2">
    <name type="scientific">Xylanibacter ruminicola</name>
    <name type="common">Prevotella ruminicola</name>
    <dbReference type="NCBI Taxonomy" id="839"/>
    <lineage>
        <taxon>Bacteria</taxon>
        <taxon>Pseudomonadati</taxon>
        <taxon>Bacteroidota</taxon>
        <taxon>Bacteroidia</taxon>
        <taxon>Bacteroidales</taxon>
        <taxon>Prevotellaceae</taxon>
        <taxon>Xylanibacter</taxon>
    </lineage>
</organism>
<accession>A0A1M7JZI9</accession>